<evidence type="ECO:0000313" key="14">
    <source>
        <dbReference type="Ensembl" id="ENSELUP00000083392.1"/>
    </source>
</evidence>
<protein>
    <recommendedName>
        <fullName evidence="13">G-protein coupled receptors family 1 profile domain-containing protein</fullName>
    </recommendedName>
</protein>
<keyword evidence="5 12" id="KW-1133">Transmembrane helix</keyword>
<keyword evidence="15" id="KW-1185">Reference proteome</keyword>
<dbReference type="Ensembl" id="ENSELUT00000096464.1">
    <property type="protein sequence ID" value="ENSELUP00000083392.1"/>
    <property type="gene ID" value="ENSELUG00000043483.1"/>
</dbReference>
<evidence type="ECO:0000256" key="4">
    <source>
        <dbReference type="ARBA" id="ARBA00022859"/>
    </source>
</evidence>
<organism evidence="14 15">
    <name type="scientific">Esox lucius</name>
    <name type="common">Northern pike</name>
    <dbReference type="NCBI Taxonomy" id="8010"/>
    <lineage>
        <taxon>Eukaryota</taxon>
        <taxon>Metazoa</taxon>
        <taxon>Chordata</taxon>
        <taxon>Craniata</taxon>
        <taxon>Vertebrata</taxon>
        <taxon>Euteleostomi</taxon>
        <taxon>Actinopterygii</taxon>
        <taxon>Neopterygii</taxon>
        <taxon>Teleostei</taxon>
        <taxon>Protacanthopterygii</taxon>
        <taxon>Esociformes</taxon>
        <taxon>Esocidae</taxon>
        <taxon>Esox</taxon>
    </lineage>
</organism>
<gene>
    <name evidence="14" type="primary">SUCNR1</name>
</gene>
<evidence type="ECO:0000256" key="5">
    <source>
        <dbReference type="ARBA" id="ARBA00022989"/>
    </source>
</evidence>
<evidence type="ECO:0000313" key="15">
    <source>
        <dbReference type="Proteomes" id="UP000265140"/>
    </source>
</evidence>
<feature type="transmembrane region" description="Helical" evidence="12">
    <location>
        <begin position="131"/>
        <end position="151"/>
    </location>
</feature>
<dbReference type="GO" id="GO:0004930">
    <property type="term" value="F:G protein-coupled receptor activity"/>
    <property type="evidence" value="ECO:0007669"/>
    <property type="project" value="UniProtKB-KW"/>
</dbReference>
<dbReference type="GO" id="GO:0002250">
    <property type="term" value="P:adaptive immune response"/>
    <property type="evidence" value="ECO:0007669"/>
    <property type="project" value="UniProtKB-KW"/>
</dbReference>
<feature type="transmembrane region" description="Helical" evidence="12">
    <location>
        <begin position="171"/>
        <end position="193"/>
    </location>
</feature>
<dbReference type="GO" id="GO:0005886">
    <property type="term" value="C:plasma membrane"/>
    <property type="evidence" value="ECO:0007669"/>
    <property type="project" value="UniProtKB-SubCell"/>
</dbReference>
<comment type="subcellular location">
    <subcellularLocation>
        <location evidence="1">Cell membrane</location>
        <topology evidence="1">Multi-pass membrane protein</topology>
    </subcellularLocation>
</comment>
<dbReference type="PRINTS" id="PR01157">
    <property type="entry name" value="P2YPURNOCPTR"/>
</dbReference>
<accession>A0AAY5KAW0</accession>
<dbReference type="InterPro" id="IPR000276">
    <property type="entry name" value="GPCR_Rhodpsn"/>
</dbReference>
<evidence type="ECO:0000256" key="6">
    <source>
        <dbReference type="ARBA" id="ARBA00023040"/>
    </source>
</evidence>
<dbReference type="SUPFAM" id="SSF81321">
    <property type="entry name" value="Family A G protein-coupled receptor-like"/>
    <property type="match status" value="1"/>
</dbReference>
<dbReference type="Pfam" id="PF00001">
    <property type="entry name" value="7tm_1"/>
    <property type="match status" value="1"/>
</dbReference>
<reference evidence="14" key="3">
    <citation type="submission" date="2025-09" db="UniProtKB">
        <authorList>
            <consortium name="Ensembl"/>
        </authorList>
    </citation>
    <scope>IDENTIFICATION</scope>
</reference>
<keyword evidence="6" id="KW-0297">G-protein coupled receptor</keyword>
<keyword evidence="3 12" id="KW-0812">Transmembrane</keyword>
<keyword evidence="8 12" id="KW-0472">Membrane</keyword>
<dbReference type="PANTHER" id="PTHR24231:SF48">
    <property type="entry name" value="G-PROTEIN COUPLED RECEPTORS FAMILY 1 PROFILE DOMAIN-CONTAINING PROTEIN"/>
    <property type="match status" value="1"/>
</dbReference>
<keyword evidence="7" id="KW-1064">Adaptive immunity</keyword>
<evidence type="ECO:0000256" key="8">
    <source>
        <dbReference type="ARBA" id="ARBA00023136"/>
    </source>
</evidence>
<keyword evidence="9" id="KW-1015">Disulfide bond</keyword>
<evidence type="ECO:0000256" key="10">
    <source>
        <dbReference type="ARBA" id="ARBA00023170"/>
    </source>
</evidence>
<evidence type="ECO:0000256" key="12">
    <source>
        <dbReference type="SAM" id="Phobius"/>
    </source>
</evidence>
<proteinExistence type="predicted"/>
<evidence type="ECO:0000256" key="11">
    <source>
        <dbReference type="ARBA" id="ARBA00023224"/>
    </source>
</evidence>
<dbReference type="FunFam" id="1.20.1070.10:FF:000017">
    <property type="entry name" value="lysophosphatidic acid receptor 4"/>
    <property type="match status" value="1"/>
</dbReference>
<reference evidence="14" key="2">
    <citation type="submission" date="2025-08" db="UniProtKB">
        <authorList>
            <consortium name="Ensembl"/>
        </authorList>
    </citation>
    <scope>IDENTIFICATION</scope>
</reference>
<evidence type="ECO:0000259" key="13">
    <source>
        <dbReference type="PROSITE" id="PS50262"/>
    </source>
</evidence>
<evidence type="ECO:0000256" key="3">
    <source>
        <dbReference type="ARBA" id="ARBA00022692"/>
    </source>
</evidence>
<dbReference type="Proteomes" id="UP000265140">
    <property type="component" value="Chromosome 1"/>
</dbReference>
<evidence type="ECO:0000256" key="1">
    <source>
        <dbReference type="ARBA" id="ARBA00004651"/>
    </source>
</evidence>
<dbReference type="PROSITE" id="PS50262">
    <property type="entry name" value="G_PROTEIN_RECEP_F1_2"/>
    <property type="match status" value="1"/>
</dbReference>
<sequence>MCSERKGLDLGLFQFAFATEFVQCPQTQLGNLKPAPNVSTFKSSPSPSLSFYLSASISLAPTPYVFLCFRNECSIMNRSVNMEDKCSISTFKRSVYPATYLTIFTLGLIFNLISLWFFVSVWRSKKGLTPVNLYMMNLLLSDLMLVCSLPLRASYYIHNFNWVFGDTACRIMSYVFYTNMYGTIYFLMVLSIVRYIAITQPFRYKSMQGGRSSWLVCLLVWMLVSLASIPMLTSGTVMDVNNRTRCLELNPEYNSTNLRTLAVANHAALLLGFIIPFTIITICYVFVVHNLLRLRRKEGAMSNYKRSMSLVIIVLVIFLVCYMPYHITRTIHLEAEGQIKGDDCGYIVSVRKAAVITLCLAAGNSCLDPLLYFFVGENFRVFYMGVNKRRAAKTIHLIERKALRGLSEQQQLQAPNASNLDS</sequence>
<evidence type="ECO:0000256" key="2">
    <source>
        <dbReference type="ARBA" id="ARBA00022475"/>
    </source>
</evidence>
<feature type="transmembrane region" description="Helical" evidence="12">
    <location>
        <begin position="308"/>
        <end position="325"/>
    </location>
</feature>
<feature type="transmembrane region" description="Helical" evidence="12">
    <location>
        <begin position="267"/>
        <end position="287"/>
    </location>
</feature>
<dbReference type="PANTHER" id="PTHR24231">
    <property type="entry name" value="PURINOCEPTOR-RELATED G-PROTEIN COUPLED RECEPTOR"/>
    <property type="match status" value="1"/>
</dbReference>
<dbReference type="GeneTree" id="ENSGT01150000286937"/>
<feature type="domain" description="G-protein coupled receptors family 1 profile" evidence="13">
    <location>
        <begin position="110"/>
        <end position="372"/>
    </location>
</feature>
<evidence type="ECO:0000256" key="9">
    <source>
        <dbReference type="ARBA" id="ARBA00023157"/>
    </source>
</evidence>
<name>A0AAY5KAW0_ESOLU</name>
<dbReference type="InterPro" id="IPR017452">
    <property type="entry name" value="GPCR_Rhodpsn_7TM"/>
</dbReference>
<dbReference type="Gene3D" id="1.20.1070.10">
    <property type="entry name" value="Rhodopsin 7-helix transmembrane proteins"/>
    <property type="match status" value="1"/>
</dbReference>
<reference evidence="14 15" key="1">
    <citation type="submission" date="2020-02" db="EMBL/GenBank/DDBJ databases">
        <title>Esox lucius (northern pike) genome, fEsoLuc1, primary haplotype.</title>
        <authorList>
            <person name="Myers G."/>
            <person name="Karagic N."/>
            <person name="Meyer A."/>
            <person name="Pippel M."/>
            <person name="Reichard M."/>
            <person name="Winkler S."/>
            <person name="Tracey A."/>
            <person name="Sims Y."/>
            <person name="Howe K."/>
            <person name="Rhie A."/>
            <person name="Formenti G."/>
            <person name="Durbin R."/>
            <person name="Fedrigo O."/>
            <person name="Jarvis E.D."/>
        </authorList>
    </citation>
    <scope>NUCLEOTIDE SEQUENCE [LARGE SCALE GENOMIC DNA]</scope>
</reference>
<keyword evidence="10" id="KW-0675">Receptor</keyword>
<keyword evidence="4" id="KW-0391">Immunity</keyword>
<feature type="transmembrane region" description="Helical" evidence="12">
    <location>
        <begin position="98"/>
        <end position="119"/>
    </location>
</feature>
<keyword evidence="11" id="KW-0807">Transducer</keyword>
<dbReference type="PRINTS" id="PR00237">
    <property type="entry name" value="GPCRRHODOPSN"/>
</dbReference>
<dbReference type="AlphaFoldDB" id="A0AAY5KAW0"/>
<keyword evidence="2" id="KW-1003">Cell membrane</keyword>
<feature type="transmembrane region" description="Helical" evidence="12">
    <location>
        <begin position="214"/>
        <end position="233"/>
    </location>
</feature>
<evidence type="ECO:0000256" key="7">
    <source>
        <dbReference type="ARBA" id="ARBA00023130"/>
    </source>
</evidence>